<dbReference type="AlphaFoldDB" id="A0A3S5CQS2"/>
<dbReference type="GO" id="GO:0005525">
    <property type="term" value="F:GTP binding"/>
    <property type="evidence" value="ECO:0007669"/>
    <property type="project" value="UniProtKB-KW"/>
</dbReference>
<dbReference type="PANTHER" id="PTHR43636:SF2">
    <property type="entry name" value="ELONGATION FACTOR G, MITOCHONDRIAL"/>
    <property type="match status" value="1"/>
</dbReference>
<evidence type="ECO:0000256" key="4">
    <source>
        <dbReference type="ARBA" id="ARBA00023134"/>
    </source>
</evidence>
<feature type="domain" description="Translation elongation factor EFG/EF2" evidence="5">
    <location>
        <begin position="1"/>
        <end position="106"/>
    </location>
</feature>
<dbReference type="GO" id="GO:0005739">
    <property type="term" value="C:mitochondrion"/>
    <property type="evidence" value="ECO:0007669"/>
    <property type="project" value="TreeGrafter"/>
</dbReference>
<dbReference type="SMART" id="SM00889">
    <property type="entry name" value="EFG_IV"/>
    <property type="match status" value="1"/>
</dbReference>
<reference evidence="6" key="1">
    <citation type="submission" date="2018-11" db="EMBL/GenBank/DDBJ databases">
        <authorList>
            <consortium name="Pathogen Informatics"/>
        </authorList>
    </citation>
    <scope>NUCLEOTIDE SEQUENCE</scope>
</reference>
<proteinExistence type="predicted"/>
<dbReference type="Gene3D" id="3.30.230.10">
    <property type="match status" value="1"/>
</dbReference>
<evidence type="ECO:0000256" key="1">
    <source>
        <dbReference type="ARBA" id="ARBA00022741"/>
    </source>
</evidence>
<dbReference type="GO" id="GO:0003746">
    <property type="term" value="F:translation elongation factor activity"/>
    <property type="evidence" value="ECO:0007669"/>
    <property type="project" value="UniProtKB-KW"/>
</dbReference>
<dbReference type="GO" id="GO:0070125">
    <property type="term" value="P:mitochondrial translational elongation"/>
    <property type="evidence" value="ECO:0007669"/>
    <property type="project" value="TreeGrafter"/>
</dbReference>
<keyword evidence="3" id="KW-0648">Protein biosynthesis</keyword>
<dbReference type="SUPFAM" id="SSF54211">
    <property type="entry name" value="Ribosomal protein S5 domain 2-like"/>
    <property type="match status" value="1"/>
</dbReference>
<sequence length="129" mass="14159">MHKKQSGGAGQFGRVIGVLEPLTGEQNTQLFFKDETSGTRLPKNYVPSIRTGFELACASGGYLIGQPVVGVRFRLQDGDHHAVDSSDWSFQLATMGAMRDGTQTFIDTIALIIFQVFHRNSSIMLVLIL</sequence>
<dbReference type="Pfam" id="PF03764">
    <property type="entry name" value="EFG_IV"/>
    <property type="match status" value="1"/>
</dbReference>
<dbReference type="PANTHER" id="PTHR43636">
    <property type="entry name" value="ELONGATION FACTOR G, MITOCHONDRIAL"/>
    <property type="match status" value="1"/>
</dbReference>
<comment type="caution">
    <text evidence="6">The sequence shown here is derived from an EMBL/GenBank/DDBJ whole genome shotgun (WGS) entry which is preliminary data.</text>
</comment>
<keyword evidence="2" id="KW-0251">Elongation factor</keyword>
<evidence type="ECO:0000256" key="3">
    <source>
        <dbReference type="ARBA" id="ARBA00022917"/>
    </source>
</evidence>
<evidence type="ECO:0000259" key="5">
    <source>
        <dbReference type="SMART" id="SM00889"/>
    </source>
</evidence>
<accession>A0A3S5CQS2</accession>
<dbReference type="InterPro" id="IPR020568">
    <property type="entry name" value="Ribosomal_Su5_D2-typ_SF"/>
</dbReference>
<keyword evidence="7" id="KW-1185">Reference proteome</keyword>
<dbReference type="EMBL" id="CAAALY010265441">
    <property type="protein sequence ID" value="VEL40566.1"/>
    <property type="molecule type" value="Genomic_DNA"/>
</dbReference>
<name>A0A3S5CQS2_9PLAT</name>
<dbReference type="InterPro" id="IPR014721">
    <property type="entry name" value="Ribsml_uS5_D2-typ_fold_subgr"/>
</dbReference>
<protein>
    <recommendedName>
        <fullName evidence="5">Translation elongation factor EFG/EF2 domain-containing protein</fullName>
    </recommendedName>
</protein>
<keyword evidence="4" id="KW-0342">GTP-binding</keyword>
<evidence type="ECO:0000313" key="6">
    <source>
        <dbReference type="EMBL" id="VEL40566.1"/>
    </source>
</evidence>
<keyword evidence="1" id="KW-0547">Nucleotide-binding</keyword>
<dbReference type="GO" id="GO:0003924">
    <property type="term" value="F:GTPase activity"/>
    <property type="evidence" value="ECO:0007669"/>
    <property type="project" value="TreeGrafter"/>
</dbReference>
<dbReference type="Proteomes" id="UP000784294">
    <property type="component" value="Unassembled WGS sequence"/>
</dbReference>
<organism evidence="6 7">
    <name type="scientific">Protopolystoma xenopodis</name>
    <dbReference type="NCBI Taxonomy" id="117903"/>
    <lineage>
        <taxon>Eukaryota</taxon>
        <taxon>Metazoa</taxon>
        <taxon>Spiralia</taxon>
        <taxon>Lophotrochozoa</taxon>
        <taxon>Platyhelminthes</taxon>
        <taxon>Monogenea</taxon>
        <taxon>Polyopisthocotylea</taxon>
        <taxon>Polystomatidea</taxon>
        <taxon>Polystomatidae</taxon>
        <taxon>Protopolystoma</taxon>
    </lineage>
</organism>
<dbReference type="InterPro" id="IPR005517">
    <property type="entry name" value="Transl_elong_EFG/EF2_IV"/>
</dbReference>
<evidence type="ECO:0000313" key="7">
    <source>
        <dbReference type="Proteomes" id="UP000784294"/>
    </source>
</evidence>
<evidence type="ECO:0000256" key="2">
    <source>
        <dbReference type="ARBA" id="ARBA00022768"/>
    </source>
</evidence>
<dbReference type="OrthoDB" id="198619at2759"/>
<gene>
    <name evidence="6" type="ORF">PXEA_LOCUS34006</name>
</gene>